<feature type="domain" description="RNA-binding S4" evidence="5">
    <location>
        <begin position="1"/>
        <end position="64"/>
    </location>
</feature>
<keyword evidence="7" id="KW-1185">Reference proteome</keyword>
<accession>A0A073K9R6</accession>
<dbReference type="AlphaFoldDB" id="A0A073K9R6"/>
<sequence>MRINQFISEALSCSRRQTDRLIKAGSVTLNGQVCNHGDEVRDHDIVCVDGKIMEKSKEEKVYIAFHKPVGITCTAAEHIEDNIIDYINYPKRIFPVGRLDKASEGLILLTNDGNIANQILHGDHEHEKEYVVTVDKPFTNWFIESMANVVKIRDGMTKPCKVTKIDDCSFRIILTQGMNRQIRRMSRAFGYTVTKLKRVRIMNIELADLEVGAWRYVTKDELKMLQNLLHE</sequence>
<dbReference type="InterPro" id="IPR050343">
    <property type="entry name" value="RsuA_PseudoU_synthase"/>
</dbReference>
<dbReference type="GO" id="GO:0000455">
    <property type="term" value="P:enzyme-directed rRNA pseudouridine synthesis"/>
    <property type="evidence" value="ECO:0007669"/>
    <property type="project" value="UniProtKB-ARBA"/>
</dbReference>
<dbReference type="PANTHER" id="PTHR47683:SF2">
    <property type="entry name" value="RNA-BINDING S4 DOMAIN-CONTAINING PROTEIN"/>
    <property type="match status" value="1"/>
</dbReference>
<dbReference type="SMART" id="SM00363">
    <property type="entry name" value="S4"/>
    <property type="match status" value="1"/>
</dbReference>
<evidence type="ECO:0000256" key="4">
    <source>
        <dbReference type="RuleBase" id="RU003887"/>
    </source>
</evidence>
<keyword evidence="3" id="KW-0694">RNA-binding</keyword>
<evidence type="ECO:0000256" key="3">
    <source>
        <dbReference type="PROSITE-ProRule" id="PRU00182"/>
    </source>
</evidence>
<dbReference type="OrthoDB" id="9807213at2"/>
<dbReference type="CDD" id="cd00165">
    <property type="entry name" value="S4"/>
    <property type="match status" value="1"/>
</dbReference>
<dbReference type="InterPro" id="IPR000748">
    <property type="entry name" value="PsdUridine_synth_RsuA/RluB/E/F"/>
</dbReference>
<dbReference type="CDD" id="cd02554">
    <property type="entry name" value="PseudoU_synth_RluF"/>
    <property type="match status" value="1"/>
</dbReference>
<dbReference type="GO" id="GO:0120159">
    <property type="term" value="F:rRNA pseudouridine synthase activity"/>
    <property type="evidence" value="ECO:0007669"/>
    <property type="project" value="UniProtKB-ARBA"/>
</dbReference>
<evidence type="ECO:0000259" key="5">
    <source>
        <dbReference type="SMART" id="SM00363"/>
    </source>
</evidence>
<dbReference type="GO" id="GO:0003723">
    <property type="term" value="F:RNA binding"/>
    <property type="evidence" value="ECO:0007669"/>
    <property type="project" value="UniProtKB-KW"/>
</dbReference>
<dbReference type="InterPro" id="IPR006145">
    <property type="entry name" value="PsdUridine_synth_RsuA/RluA"/>
</dbReference>
<dbReference type="SUPFAM" id="SSF55120">
    <property type="entry name" value="Pseudouridine synthase"/>
    <property type="match status" value="1"/>
</dbReference>
<reference evidence="6 7" key="1">
    <citation type="submission" date="2014-06" db="EMBL/GenBank/DDBJ databases">
        <title>Draft genome sequence of Bacillus manliponensis JCM 15802 (MCCC 1A00708).</title>
        <authorList>
            <person name="Lai Q."/>
            <person name="Liu Y."/>
            <person name="Shao Z."/>
        </authorList>
    </citation>
    <scope>NUCLEOTIDE SEQUENCE [LARGE SCALE GENOMIC DNA]</scope>
    <source>
        <strain evidence="6 7">JCM 15802</strain>
    </source>
</reference>
<gene>
    <name evidence="6" type="ORF">BAMA_02675</name>
</gene>
<dbReference type="EMBL" id="JOTN01000010">
    <property type="protein sequence ID" value="KEK18993.1"/>
    <property type="molecule type" value="Genomic_DNA"/>
</dbReference>
<dbReference type="Gene3D" id="3.30.70.1560">
    <property type="entry name" value="Alpha-L RNA-binding motif"/>
    <property type="match status" value="1"/>
</dbReference>
<dbReference type="InterPro" id="IPR002942">
    <property type="entry name" value="S4_RNA-bd"/>
</dbReference>
<evidence type="ECO:0000313" key="6">
    <source>
        <dbReference type="EMBL" id="KEK18993.1"/>
    </source>
</evidence>
<dbReference type="eggNOG" id="COG1187">
    <property type="taxonomic scope" value="Bacteria"/>
</dbReference>
<dbReference type="Pfam" id="PF00849">
    <property type="entry name" value="PseudoU_synth_2"/>
    <property type="match status" value="1"/>
</dbReference>
<dbReference type="STRING" id="574376.BAMA_02675"/>
<keyword evidence="2 4" id="KW-0413">Isomerase</keyword>
<dbReference type="PROSITE" id="PS50889">
    <property type="entry name" value="S4"/>
    <property type="match status" value="1"/>
</dbReference>
<dbReference type="PROSITE" id="PS01149">
    <property type="entry name" value="PSI_RSU"/>
    <property type="match status" value="1"/>
</dbReference>
<dbReference type="FunFam" id="3.30.70.1560:FF:000002">
    <property type="entry name" value="Pseudouridine synthase"/>
    <property type="match status" value="1"/>
</dbReference>
<evidence type="ECO:0000256" key="1">
    <source>
        <dbReference type="ARBA" id="ARBA00008348"/>
    </source>
</evidence>
<evidence type="ECO:0000313" key="7">
    <source>
        <dbReference type="Proteomes" id="UP000027822"/>
    </source>
</evidence>
<dbReference type="InterPro" id="IPR018496">
    <property type="entry name" value="PsdUridine_synth_RsuA/RluB_CS"/>
</dbReference>
<dbReference type="InterPro" id="IPR020094">
    <property type="entry name" value="TruA/RsuA/RluB/E/F_N"/>
</dbReference>
<dbReference type="InterPro" id="IPR036986">
    <property type="entry name" value="S4_RNA-bd_sf"/>
</dbReference>
<dbReference type="InterPro" id="IPR020103">
    <property type="entry name" value="PsdUridine_synth_cat_dom_sf"/>
</dbReference>
<evidence type="ECO:0000256" key="2">
    <source>
        <dbReference type="ARBA" id="ARBA00023235"/>
    </source>
</evidence>
<dbReference type="EC" id="5.4.99.-" evidence="4"/>
<dbReference type="Gene3D" id="3.30.70.580">
    <property type="entry name" value="Pseudouridine synthase I, catalytic domain, N-terminal subdomain"/>
    <property type="match status" value="1"/>
</dbReference>
<dbReference type="Pfam" id="PF01479">
    <property type="entry name" value="S4"/>
    <property type="match status" value="1"/>
</dbReference>
<dbReference type="Proteomes" id="UP000027822">
    <property type="component" value="Unassembled WGS sequence"/>
</dbReference>
<comment type="similarity">
    <text evidence="1 4">Belongs to the pseudouridine synthase RsuA family.</text>
</comment>
<dbReference type="FunFam" id="3.10.290.10:FF:000003">
    <property type="entry name" value="Pseudouridine synthase"/>
    <property type="match status" value="1"/>
</dbReference>
<comment type="caution">
    <text evidence="6">The sequence shown here is derived from an EMBL/GenBank/DDBJ whole genome shotgun (WGS) entry which is preliminary data.</text>
</comment>
<dbReference type="NCBIfam" id="TIGR00093">
    <property type="entry name" value="pseudouridine synthase"/>
    <property type="match status" value="1"/>
</dbReference>
<proteinExistence type="inferred from homology"/>
<dbReference type="PANTHER" id="PTHR47683">
    <property type="entry name" value="PSEUDOURIDINE SYNTHASE FAMILY PROTEIN-RELATED"/>
    <property type="match status" value="1"/>
</dbReference>
<organism evidence="6 7">
    <name type="scientific">Bacillus manliponensis</name>
    <dbReference type="NCBI Taxonomy" id="574376"/>
    <lineage>
        <taxon>Bacteria</taxon>
        <taxon>Bacillati</taxon>
        <taxon>Bacillota</taxon>
        <taxon>Bacilli</taxon>
        <taxon>Bacillales</taxon>
        <taxon>Bacillaceae</taxon>
        <taxon>Bacillus</taxon>
        <taxon>Bacillus cereus group</taxon>
    </lineage>
</organism>
<dbReference type="Gene3D" id="3.10.290.10">
    <property type="entry name" value="RNA-binding S4 domain"/>
    <property type="match status" value="1"/>
</dbReference>
<dbReference type="InterPro" id="IPR042092">
    <property type="entry name" value="PsdUridine_s_RsuA/RluB/E/F_cat"/>
</dbReference>
<dbReference type="RefSeq" id="WP_034639824.1">
    <property type="nucleotide sequence ID" value="NZ_CBCSJC010000009.1"/>
</dbReference>
<protein>
    <recommendedName>
        <fullName evidence="4">Pseudouridine synthase</fullName>
        <ecNumber evidence="4">5.4.99.-</ecNumber>
    </recommendedName>
</protein>
<dbReference type="SUPFAM" id="SSF55174">
    <property type="entry name" value="Alpha-L RNA-binding motif"/>
    <property type="match status" value="1"/>
</dbReference>
<name>A0A073K9R6_9BACI</name>